<feature type="transmembrane region" description="Helical" evidence="3">
    <location>
        <begin position="12"/>
        <end position="34"/>
    </location>
</feature>
<feature type="domain" description="Cell envelope-related transcriptional attenuator" evidence="4">
    <location>
        <begin position="96"/>
        <end position="276"/>
    </location>
</feature>
<keyword evidence="3" id="KW-0472">Membrane</keyword>
<evidence type="ECO:0000256" key="3">
    <source>
        <dbReference type="SAM" id="Phobius"/>
    </source>
</evidence>
<reference evidence="6 7" key="1">
    <citation type="submission" date="2024-09" db="EMBL/GenBank/DDBJ databases">
        <authorList>
            <person name="Sun Q."/>
            <person name="Mori K."/>
        </authorList>
    </citation>
    <scope>NUCLEOTIDE SEQUENCE [LARGE SCALE GENOMIC DNA]</scope>
    <source>
        <strain evidence="6 7">TBRC 1432</strain>
    </source>
</reference>
<dbReference type="NCBIfam" id="TIGR00350">
    <property type="entry name" value="lytR_cpsA_psr"/>
    <property type="match status" value="1"/>
</dbReference>
<gene>
    <name evidence="6" type="ORF">ACFFH7_00895</name>
</gene>
<sequence>MARKQRWPLIVGRTALGMVSLLVLGLTGYVWTFYHDFSTGLSTSSVLSGDEPKSKDGATNILIMGLDSRLDQNGNALPQDVYDQLHAGDDSKGGYNTNVMMVLHVPNDGSKATLISVPRDDYAALVGAPDGIAKEKIKEGYGLAKDAKQQELVKQGVTDRSRLEHEGREAGRKQTVDDVRAFLGGIPIDHFVEVTLIGFYDLAKALGTVTVCLQGPTQDSFSGANFVKGEQQLNAAQALAFVRQRRDYVHPELNFTDLDRERRQQAFLASASHQLKSAGTLADPTTLSALVDAAKQDLVFDSGFDLMGFIQQSAGLVGGGVTYVTLPIKSFGKVGEDDVNFVDLNQIRTMVHDLIGDKSTPLPPVTLPAAKVDVVNSGTQSGLAAQLLTVLAAKGATKGSPITGPSLLSRSTVYYGPGGADAANAVADLLGIDDVETGSTVPAGAVRVVVGTDFSMPALTTPTSTTGTSTSAAPPTSSSSTSTSSSTAGPMDALQGGSVPCVK</sequence>
<evidence type="ECO:0000259" key="5">
    <source>
        <dbReference type="Pfam" id="PF13399"/>
    </source>
</evidence>
<dbReference type="InterPro" id="IPR004474">
    <property type="entry name" value="LytR_CpsA_psr"/>
</dbReference>
<keyword evidence="7" id="KW-1185">Reference proteome</keyword>
<dbReference type="RefSeq" id="WP_273938784.1">
    <property type="nucleotide sequence ID" value="NZ_CP097263.1"/>
</dbReference>
<dbReference type="Gene3D" id="3.40.630.190">
    <property type="entry name" value="LCP protein"/>
    <property type="match status" value="1"/>
</dbReference>
<evidence type="ECO:0000256" key="1">
    <source>
        <dbReference type="ARBA" id="ARBA00006068"/>
    </source>
</evidence>
<dbReference type="EMBL" id="JBHLUD010000001">
    <property type="protein sequence ID" value="MFC0540012.1"/>
    <property type="molecule type" value="Genomic_DNA"/>
</dbReference>
<dbReference type="PANTHER" id="PTHR33392:SF6">
    <property type="entry name" value="POLYISOPRENYL-TEICHOIC ACID--PEPTIDOGLYCAN TEICHOIC ACID TRANSFERASE TAGU"/>
    <property type="match status" value="1"/>
</dbReference>
<dbReference type="InterPro" id="IPR027381">
    <property type="entry name" value="LytR/CpsA/Psr_C"/>
</dbReference>
<feature type="domain" description="LytR/CpsA/Psr regulator C-terminal" evidence="5">
    <location>
        <begin position="370"/>
        <end position="454"/>
    </location>
</feature>
<proteinExistence type="inferred from homology"/>
<dbReference type="InterPro" id="IPR050922">
    <property type="entry name" value="LytR/CpsA/Psr_CW_biosynth"/>
</dbReference>
<evidence type="ECO:0000313" key="7">
    <source>
        <dbReference type="Proteomes" id="UP001589810"/>
    </source>
</evidence>
<comment type="similarity">
    <text evidence="1">Belongs to the LytR/CpsA/Psr (LCP) family.</text>
</comment>
<dbReference type="Gene3D" id="3.30.70.2390">
    <property type="match status" value="1"/>
</dbReference>
<evidence type="ECO:0000256" key="2">
    <source>
        <dbReference type="SAM" id="MobiDB-lite"/>
    </source>
</evidence>
<keyword evidence="3" id="KW-1133">Transmembrane helix</keyword>
<dbReference type="PANTHER" id="PTHR33392">
    <property type="entry name" value="POLYISOPRENYL-TEICHOIC ACID--PEPTIDOGLYCAN TEICHOIC ACID TRANSFERASE TAGU"/>
    <property type="match status" value="1"/>
</dbReference>
<evidence type="ECO:0000259" key="4">
    <source>
        <dbReference type="Pfam" id="PF03816"/>
    </source>
</evidence>
<comment type="caution">
    <text evidence="6">The sequence shown here is derived from an EMBL/GenBank/DDBJ whole genome shotgun (WGS) entry which is preliminary data.</text>
</comment>
<protein>
    <submittedName>
        <fullName evidence="6">LCP family protein</fullName>
    </submittedName>
</protein>
<dbReference type="Proteomes" id="UP001589810">
    <property type="component" value="Unassembled WGS sequence"/>
</dbReference>
<feature type="region of interest" description="Disordered" evidence="2">
    <location>
        <begin position="456"/>
        <end position="503"/>
    </location>
</feature>
<dbReference type="Pfam" id="PF03816">
    <property type="entry name" value="LytR_cpsA_psr"/>
    <property type="match status" value="1"/>
</dbReference>
<dbReference type="Pfam" id="PF13399">
    <property type="entry name" value="LytR_C"/>
    <property type="match status" value="1"/>
</dbReference>
<accession>A0ABV6MIR1</accession>
<evidence type="ECO:0000313" key="6">
    <source>
        <dbReference type="EMBL" id="MFC0540012.1"/>
    </source>
</evidence>
<feature type="compositionally biased region" description="Low complexity" evidence="2">
    <location>
        <begin position="460"/>
        <end position="490"/>
    </location>
</feature>
<organism evidence="6 7">
    <name type="scientific">Kutzneria chonburiensis</name>
    <dbReference type="NCBI Taxonomy" id="1483604"/>
    <lineage>
        <taxon>Bacteria</taxon>
        <taxon>Bacillati</taxon>
        <taxon>Actinomycetota</taxon>
        <taxon>Actinomycetes</taxon>
        <taxon>Pseudonocardiales</taxon>
        <taxon>Pseudonocardiaceae</taxon>
        <taxon>Kutzneria</taxon>
    </lineage>
</organism>
<keyword evidence="3" id="KW-0812">Transmembrane</keyword>
<name>A0ABV6MIR1_9PSEU</name>